<feature type="transmembrane region" description="Helical" evidence="1">
    <location>
        <begin position="12"/>
        <end position="36"/>
    </location>
</feature>
<reference evidence="2 3" key="1">
    <citation type="submission" date="2015-01" db="EMBL/GenBank/DDBJ databases">
        <title>Rufibacter sp./DG31D/ whole genome sequencing.</title>
        <authorList>
            <person name="Kim M.K."/>
            <person name="Srinivasan S."/>
            <person name="Lee J.-J."/>
        </authorList>
    </citation>
    <scope>NUCLEOTIDE SEQUENCE [LARGE SCALE GENOMIC DNA]</scope>
    <source>
        <strain evidence="2 3">DG31D</strain>
    </source>
</reference>
<dbReference type="KEGG" id="ruf:TH63_11460"/>
<dbReference type="AlphaFoldDB" id="A0A0H4VQB3"/>
<gene>
    <name evidence="2" type="ORF">TH63_11460</name>
</gene>
<dbReference type="PATRIC" id="fig|1379910.4.peg.2478"/>
<keyword evidence="1" id="KW-0472">Membrane</keyword>
<accession>A0A0H4VQB3</accession>
<sequence length="269" mass="30634">MRLNFRYQIRRWHRYLGLFAGLQFLAWSLGGLYFTWSNMDEIHGDFQRKEATALPWQPGWVSPDKVLSQLPPQSTLLDLKVVNVLGKPTYQVKYQGHQPQATKGHGPQASAATYQLADARTGRLRPSLSRPEAIQIAKSAFIGNPEVKAVELVTEANISGHHEYRESPLPAWAVTMDHPTNTTVYVAATLGTVNKFRNDKWRVFDFFWMLHTMDYQTRDHIGNWLLRAFSIIGVLTVLSGLVLYGSSSRLLRRKKAQDYTSTSKKRATT</sequence>
<evidence type="ECO:0000256" key="1">
    <source>
        <dbReference type="SAM" id="Phobius"/>
    </source>
</evidence>
<protein>
    <recommendedName>
        <fullName evidence="4">PepSY-associated transmembrane protein</fullName>
    </recommendedName>
</protein>
<dbReference type="Pfam" id="PF03929">
    <property type="entry name" value="PepSY_TM"/>
    <property type="match status" value="1"/>
</dbReference>
<dbReference type="InterPro" id="IPR005625">
    <property type="entry name" value="PepSY-ass_TM"/>
</dbReference>
<keyword evidence="3" id="KW-1185">Reference proteome</keyword>
<feature type="transmembrane region" description="Helical" evidence="1">
    <location>
        <begin position="224"/>
        <end position="245"/>
    </location>
</feature>
<dbReference type="EMBL" id="CP010777">
    <property type="protein sequence ID" value="AKQ46107.1"/>
    <property type="molecule type" value="Genomic_DNA"/>
</dbReference>
<evidence type="ECO:0008006" key="4">
    <source>
        <dbReference type="Google" id="ProtNLM"/>
    </source>
</evidence>
<dbReference type="Proteomes" id="UP000036458">
    <property type="component" value="Chromosome"/>
</dbReference>
<dbReference type="STRING" id="1379910.TH63_11460"/>
<name>A0A0H4VQB3_9BACT</name>
<proteinExistence type="predicted"/>
<evidence type="ECO:0000313" key="2">
    <source>
        <dbReference type="EMBL" id="AKQ46107.1"/>
    </source>
</evidence>
<keyword evidence="1" id="KW-1133">Transmembrane helix</keyword>
<keyword evidence="1" id="KW-0812">Transmembrane</keyword>
<dbReference type="OrthoDB" id="9806195at2"/>
<evidence type="ECO:0000313" key="3">
    <source>
        <dbReference type="Proteomes" id="UP000036458"/>
    </source>
</evidence>
<dbReference type="RefSeq" id="WP_048921055.1">
    <property type="nucleotide sequence ID" value="NZ_CP010777.1"/>
</dbReference>
<organism evidence="2 3">
    <name type="scientific">Rufibacter radiotolerans</name>
    <dbReference type="NCBI Taxonomy" id="1379910"/>
    <lineage>
        <taxon>Bacteria</taxon>
        <taxon>Pseudomonadati</taxon>
        <taxon>Bacteroidota</taxon>
        <taxon>Cytophagia</taxon>
        <taxon>Cytophagales</taxon>
        <taxon>Hymenobacteraceae</taxon>
        <taxon>Rufibacter</taxon>
    </lineage>
</organism>